<dbReference type="Proteomes" id="UP001207736">
    <property type="component" value="Unassembled WGS sequence"/>
</dbReference>
<dbReference type="EMBL" id="BQKB01000001">
    <property type="protein sequence ID" value="GJM51689.1"/>
    <property type="molecule type" value="Genomic_DNA"/>
</dbReference>
<dbReference type="EMBL" id="BQKA01000016">
    <property type="protein sequence ID" value="GJM49918.1"/>
    <property type="molecule type" value="Genomic_DNA"/>
</dbReference>
<comment type="caution">
    <text evidence="2">The sequence shown here is derived from an EMBL/GenBank/DDBJ whole genome shotgun (WGS) entry which is preliminary data.</text>
</comment>
<dbReference type="Pfam" id="PF18935">
    <property type="entry name" value="DUF5683"/>
    <property type="match status" value="1"/>
</dbReference>
<gene>
    <name evidence="2" type="ORF">RCZ15_08930</name>
    <name evidence="3" type="ORF">RCZ16_00070</name>
</gene>
<protein>
    <recommendedName>
        <fullName evidence="1">DUF5683 domain-containing protein</fullName>
    </recommendedName>
</protein>
<keyword evidence="5" id="KW-1185">Reference proteome</keyword>
<evidence type="ECO:0000313" key="3">
    <source>
        <dbReference type="EMBL" id="GJM51689.1"/>
    </source>
</evidence>
<evidence type="ECO:0000313" key="4">
    <source>
        <dbReference type="Proteomes" id="UP001207736"/>
    </source>
</evidence>
<dbReference type="AlphaFoldDB" id="A0AAV5ARH5"/>
<name>A0AAV5ARH5_9FLAO</name>
<organism evidence="2 4">
    <name type="scientific">Capnocytophaga catalasegens</name>
    <dbReference type="NCBI Taxonomy" id="1004260"/>
    <lineage>
        <taxon>Bacteria</taxon>
        <taxon>Pseudomonadati</taxon>
        <taxon>Bacteroidota</taxon>
        <taxon>Flavobacteriia</taxon>
        <taxon>Flavobacteriales</taxon>
        <taxon>Flavobacteriaceae</taxon>
        <taxon>Capnocytophaga</taxon>
    </lineage>
</organism>
<evidence type="ECO:0000313" key="5">
    <source>
        <dbReference type="Proteomes" id="UP001208692"/>
    </source>
</evidence>
<dbReference type="Proteomes" id="UP001208692">
    <property type="component" value="Unassembled WGS sequence"/>
</dbReference>
<reference evidence="2 5" key="1">
    <citation type="submission" date="2021-11" db="EMBL/GenBank/DDBJ databases">
        <title>Draft genome sequence of Capnocytophaga sp. strain KC07075 isolated from cat oral cavity.</title>
        <authorList>
            <person name="Suzuki M."/>
            <person name="Imaoka K."/>
            <person name="Kimura M."/>
            <person name="Morikawa S."/>
            <person name="Maeda K."/>
        </authorList>
    </citation>
    <scope>NUCLEOTIDE SEQUENCE</scope>
    <source>
        <strain evidence="2">KC07075</strain>
        <strain evidence="3 5">KC07079</strain>
    </source>
</reference>
<accession>A0AAV5ARH5</accession>
<dbReference type="InterPro" id="IPR043738">
    <property type="entry name" value="DUF5683"/>
</dbReference>
<sequence length="184" mass="21702">MIAQQDSLQSTPIDTMKVRNMIVETKEIRKITWNTDPLSPSKAAFYSAIFPGLGQIYNKSYWKVPIVWGAIGTGIYFYQRNDKQYERYRTAYKRRLDGFTDDEFYENPRLSDEGLRRAQKFYQRNKEISLLVTIGLYALNIIEANVDAHLKQFNVDENLTIEPFMDFNDLHKEPRYGLSLNFKF</sequence>
<proteinExistence type="predicted"/>
<feature type="domain" description="DUF5683" evidence="1">
    <location>
        <begin position="37"/>
        <end position="184"/>
    </location>
</feature>
<evidence type="ECO:0000313" key="2">
    <source>
        <dbReference type="EMBL" id="GJM49918.1"/>
    </source>
</evidence>
<evidence type="ECO:0000259" key="1">
    <source>
        <dbReference type="Pfam" id="PF18935"/>
    </source>
</evidence>